<dbReference type="Gene3D" id="3.30.497.10">
    <property type="entry name" value="Antithrombin, subunit I, domain 2"/>
    <property type="match status" value="1"/>
</dbReference>
<dbReference type="EMBL" id="GECZ01009664">
    <property type="protein sequence ID" value="JAS60105.1"/>
    <property type="molecule type" value="Transcribed_RNA"/>
</dbReference>
<dbReference type="SMART" id="SM00093">
    <property type="entry name" value="SERPIN"/>
    <property type="match status" value="1"/>
</dbReference>
<evidence type="ECO:0000259" key="4">
    <source>
        <dbReference type="SMART" id="SM00093"/>
    </source>
</evidence>
<feature type="domain" description="Serpin" evidence="4">
    <location>
        <begin position="68"/>
        <end position="431"/>
    </location>
</feature>
<dbReference type="InterPro" id="IPR036186">
    <property type="entry name" value="Serpin_sf"/>
</dbReference>
<dbReference type="CDD" id="cd19594">
    <property type="entry name" value="serpin_crustaceans_chelicerates_insects"/>
    <property type="match status" value="1"/>
</dbReference>
<evidence type="ECO:0000313" key="5">
    <source>
        <dbReference type="EMBL" id="JAS60105.1"/>
    </source>
</evidence>
<evidence type="ECO:0000256" key="1">
    <source>
        <dbReference type="ARBA" id="ARBA00022690"/>
    </source>
</evidence>
<comment type="similarity">
    <text evidence="3">Belongs to the serpin family.</text>
</comment>
<dbReference type="GO" id="GO:0005615">
    <property type="term" value="C:extracellular space"/>
    <property type="evidence" value="ECO:0007669"/>
    <property type="project" value="InterPro"/>
</dbReference>
<dbReference type="InterPro" id="IPR023795">
    <property type="entry name" value="Serpin_CS"/>
</dbReference>
<proteinExistence type="inferred from homology"/>
<keyword evidence="1" id="KW-0646">Protease inhibitor</keyword>
<dbReference type="SUPFAM" id="SSF56574">
    <property type="entry name" value="Serpins"/>
    <property type="match status" value="1"/>
</dbReference>
<sequence>MAVAKGFSHCLHLALSYTIFRNMFLALLLLAAALPLSMPQCLTATDDVRQISTDAHQALLQAEQHFSADLLQTIGSLNPDKNVFFSPSSIYRTMLLAYFVSANHTEAAIKKSLHLPEDKDKLDIVGAYNLENYYQKLRSIQTDYQLSSANRMYVSKYLRVSHCMKVLFADEIVPANFRENLNHVLKKINNWVATQTRNVIKDFLSEDYVTSQTELVLINAAYFKGTWKCEFPKEDTSEGIFYLSNGKSVPVTMMFQENRFRVGLDMDLGVEVLELPYTGDDISMFVMLPLKPSPSAVPELLKRLNSETLQKTFNETASQTLHKIAVTIPKFSIEETIELTPILESMGVGDMFESTADLSTLTESPAGLSFSDAIHKAKIQVDEQGTEAAAATAIISARIGIDPFIADRPFVYFLYDKVSNIVLFCGIFNSP</sequence>
<accession>A0A1B6GCF0</accession>
<dbReference type="Gene3D" id="2.30.39.10">
    <property type="entry name" value="Alpha-1-antitrypsin, domain 1"/>
    <property type="match status" value="1"/>
</dbReference>
<keyword evidence="2" id="KW-0722">Serine protease inhibitor</keyword>
<dbReference type="PANTHER" id="PTHR11461">
    <property type="entry name" value="SERINE PROTEASE INHIBITOR, SERPIN"/>
    <property type="match status" value="1"/>
</dbReference>
<dbReference type="GO" id="GO:0004867">
    <property type="term" value="F:serine-type endopeptidase inhibitor activity"/>
    <property type="evidence" value="ECO:0007669"/>
    <property type="project" value="UniProtKB-KW"/>
</dbReference>
<evidence type="ECO:0000256" key="3">
    <source>
        <dbReference type="RuleBase" id="RU000411"/>
    </source>
</evidence>
<name>A0A1B6GCF0_9HEMI</name>
<dbReference type="Pfam" id="PF00079">
    <property type="entry name" value="Serpin"/>
    <property type="match status" value="1"/>
</dbReference>
<evidence type="ECO:0000256" key="2">
    <source>
        <dbReference type="ARBA" id="ARBA00022900"/>
    </source>
</evidence>
<dbReference type="InterPro" id="IPR023796">
    <property type="entry name" value="Serpin_dom"/>
</dbReference>
<dbReference type="InterPro" id="IPR000215">
    <property type="entry name" value="Serpin_fam"/>
</dbReference>
<dbReference type="InterPro" id="IPR042178">
    <property type="entry name" value="Serpin_sf_1"/>
</dbReference>
<dbReference type="PANTHER" id="PTHR11461:SF278">
    <property type="entry name" value="SERINE PROTEASE INHIBITOR 88EA"/>
    <property type="match status" value="1"/>
</dbReference>
<reference evidence="5" key="1">
    <citation type="submission" date="2015-11" db="EMBL/GenBank/DDBJ databases">
        <title>De novo transcriptome assembly of four potential Pierce s Disease insect vectors from Arizona vineyards.</title>
        <authorList>
            <person name="Tassone E.E."/>
        </authorList>
    </citation>
    <scope>NUCLEOTIDE SEQUENCE</scope>
</reference>
<protein>
    <recommendedName>
        <fullName evidence="4">Serpin domain-containing protein</fullName>
    </recommendedName>
</protein>
<organism evidence="5">
    <name type="scientific">Cuerna arida</name>
    <dbReference type="NCBI Taxonomy" id="1464854"/>
    <lineage>
        <taxon>Eukaryota</taxon>
        <taxon>Metazoa</taxon>
        <taxon>Ecdysozoa</taxon>
        <taxon>Arthropoda</taxon>
        <taxon>Hexapoda</taxon>
        <taxon>Insecta</taxon>
        <taxon>Pterygota</taxon>
        <taxon>Neoptera</taxon>
        <taxon>Paraneoptera</taxon>
        <taxon>Hemiptera</taxon>
        <taxon>Auchenorrhyncha</taxon>
        <taxon>Membracoidea</taxon>
        <taxon>Cicadellidae</taxon>
        <taxon>Cicadellinae</taxon>
        <taxon>Proconiini</taxon>
        <taxon>Cuerna</taxon>
    </lineage>
</organism>
<gene>
    <name evidence="5" type="ORF">g.21257</name>
</gene>
<dbReference type="AlphaFoldDB" id="A0A1B6GCF0"/>
<dbReference type="PROSITE" id="PS00284">
    <property type="entry name" value="SERPIN"/>
    <property type="match status" value="1"/>
</dbReference>
<dbReference type="InterPro" id="IPR042185">
    <property type="entry name" value="Serpin_sf_2"/>
</dbReference>